<keyword evidence="3" id="KW-1185">Reference proteome</keyword>
<dbReference type="EMBL" id="CP051428">
    <property type="protein sequence ID" value="QJC53947.1"/>
    <property type="molecule type" value="Genomic_DNA"/>
</dbReference>
<proteinExistence type="predicted"/>
<name>A0A6H2H2R2_9BACL</name>
<dbReference type="AlphaFoldDB" id="A0A6H2H2R2"/>
<dbReference type="RefSeq" id="WP_168909476.1">
    <property type="nucleotide sequence ID" value="NZ_CP051428.1"/>
</dbReference>
<feature type="compositionally biased region" description="Acidic residues" evidence="1">
    <location>
        <begin position="146"/>
        <end position="160"/>
    </location>
</feature>
<gene>
    <name evidence="2" type="ORF">HGI30_22075</name>
</gene>
<reference evidence="2 3" key="1">
    <citation type="submission" date="2020-04" db="EMBL/GenBank/DDBJ databases">
        <title>Novel Paenibacillus strain UniB2 isolated from commercial digestive syrup.</title>
        <authorList>
            <person name="Thorat V."/>
            <person name="Kirdat K."/>
            <person name="Tiwarekar B."/>
            <person name="Yadav A."/>
        </authorList>
    </citation>
    <scope>NUCLEOTIDE SEQUENCE [LARGE SCALE GENOMIC DNA]</scope>
    <source>
        <strain evidence="2 3">UniB2</strain>
    </source>
</reference>
<dbReference type="Proteomes" id="UP000502136">
    <property type="component" value="Chromosome"/>
</dbReference>
<dbReference type="KEGG" id="palr:HGI30_22075"/>
<organism evidence="2 3">
    <name type="scientific">Paenibacillus albicereus</name>
    <dbReference type="NCBI Taxonomy" id="2726185"/>
    <lineage>
        <taxon>Bacteria</taxon>
        <taxon>Bacillati</taxon>
        <taxon>Bacillota</taxon>
        <taxon>Bacilli</taxon>
        <taxon>Bacillales</taxon>
        <taxon>Paenibacillaceae</taxon>
        <taxon>Paenibacillus</taxon>
    </lineage>
</organism>
<accession>A0A6H2H2R2</accession>
<evidence type="ECO:0000313" key="2">
    <source>
        <dbReference type="EMBL" id="QJC53947.1"/>
    </source>
</evidence>
<sequence length="160" mass="16429">MKKIKQPGENISLKTKKNESPEVMDWINGQSNLMDSIRYLVENEIRANGVRNLQLFIPAERGILVAGTAGGAAALVAAAGATAQPEAVREAAVAADEVAAAGEASAAAGEAAAAAEVEIEQNRYADAEDDGGEGDVAGAASTGVDLEGDDIDDDDIDSWM</sequence>
<evidence type="ECO:0000256" key="1">
    <source>
        <dbReference type="SAM" id="MobiDB-lite"/>
    </source>
</evidence>
<evidence type="ECO:0000313" key="3">
    <source>
        <dbReference type="Proteomes" id="UP000502136"/>
    </source>
</evidence>
<feature type="region of interest" description="Disordered" evidence="1">
    <location>
        <begin position="119"/>
        <end position="160"/>
    </location>
</feature>
<protein>
    <submittedName>
        <fullName evidence="2">Uncharacterized protein</fullName>
    </submittedName>
</protein>